<dbReference type="Proteomes" id="UP001145050">
    <property type="component" value="Unassembled WGS sequence"/>
</dbReference>
<dbReference type="Gene3D" id="3.40.50.1220">
    <property type="entry name" value="TPP-binding domain"/>
    <property type="match status" value="1"/>
</dbReference>
<dbReference type="InterPro" id="IPR012001">
    <property type="entry name" value="Thiamin_PyroP_enz_TPP-bd_dom"/>
</dbReference>
<dbReference type="CDD" id="cd00568">
    <property type="entry name" value="TPP_enzymes"/>
    <property type="match status" value="1"/>
</dbReference>
<evidence type="ECO:0000313" key="8">
    <source>
        <dbReference type="Proteomes" id="UP001145050"/>
    </source>
</evidence>
<accession>A0A9X3WP05</accession>
<dbReference type="CDD" id="cd07035">
    <property type="entry name" value="TPP_PYR_POX_like"/>
    <property type="match status" value="1"/>
</dbReference>
<dbReference type="PANTHER" id="PTHR18968:SF120">
    <property type="entry name" value="ACETOLACTATE SYNTHASE LARGE SUBUNIT"/>
    <property type="match status" value="1"/>
</dbReference>
<feature type="domain" description="Thiamine pyrophosphate enzyme central" evidence="4">
    <location>
        <begin position="200"/>
        <end position="335"/>
    </location>
</feature>
<dbReference type="GO" id="GO:0003984">
    <property type="term" value="F:acetolactate synthase activity"/>
    <property type="evidence" value="ECO:0007669"/>
    <property type="project" value="TreeGrafter"/>
</dbReference>
<dbReference type="GO" id="GO:0050660">
    <property type="term" value="F:flavin adenine dinucleotide binding"/>
    <property type="evidence" value="ECO:0007669"/>
    <property type="project" value="TreeGrafter"/>
</dbReference>
<evidence type="ECO:0000256" key="1">
    <source>
        <dbReference type="ARBA" id="ARBA00007812"/>
    </source>
</evidence>
<comment type="similarity">
    <text evidence="1 3">Belongs to the TPP enzyme family.</text>
</comment>
<feature type="domain" description="Thiamine pyrophosphate enzyme TPP-binding" evidence="5">
    <location>
        <begin position="389"/>
        <end position="535"/>
    </location>
</feature>
<proteinExistence type="inferred from homology"/>
<feature type="domain" description="Thiamine pyrophosphate enzyme N-terminal TPP-binding" evidence="6">
    <location>
        <begin position="14"/>
        <end position="127"/>
    </location>
</feature>
<dbReference type="Pfam" id="PF02775">
    <property type="entry name" value="TPP_enzyme_C"/>
    <property type="match status" value="1"/>
</dbReference>
<reference evidence="7" key="1">
    <citation type="submission" date="2022-06" db="EMBL/GenBank/DDBJ databases">
        <title>Aquibacillus sp. a new bacterium isolated from soil saline samples.</title>
        <authorList>
            <person name="Galisteo C."/>
            <person name="De La Haba R."/>
            <person name="Sanchez-Porro C."/>
            <person name="Ventosa A."/>
        </authorList>
    </citation>
    <scope>NUCLEOTIDE SEQUENCE</scope>
    <source>
        <strain evidence="7">3ASR75-11</strain>
    </source>
</reference>
<protein>
    <submittedName>
        <fullName evidence="7">Thiamine pyrophosphate-binding protein</fullName>
    </submittedName>
</protein>
<dbReference type="AlphaFoldDB" id="A0A9X3WP05"/>
<dbReference type="Gene3D" id="3.40.50.970">
    <property type="match status" value="2"/>
</dbReference>
<sequence>MQNDGLPTTNKTVMTGARAIIRCMRTEGVQKIFCVPGESYLPVLDAIYDESSIDLISARHESGAAFMAEGYAKSSGNPGVVMATRGVGAANLSIGVHTAYQDSTPMVVLLGQVHSKFRGREGFQEVDLDQYFKHIAKWAVEIKDAERVPETMHRAFRIAQSGRPGPVVIALPEDMLIKEEKMQFGTPFKKSRPRPSQHEIAEVEKRLRHAQRPVIIAGGGVKLAQAEDVLVQFAERYHLPVMAAFRRHDVFPNDHPAYIGHLGLGTHRNLIESIRQSDFILALGTRLSEVTTQDYSIISPDQTLIHIDIDSETLGKVYTPDVGIVSDSREALQDLLKMNIKSEWDNWVYERRQSYLESSSLPVGDGIINTDVMDVLQKTLPSNAIITNDAGNFAGWLHAYYQFKEKNTYIGPTSGAMGYGMPAAIGAKLANPTRTVLSLSGDGGFMMTLQELETAVRYQIPIISIVFNNQMYGTIRMHQELHYPNNVIGTDLGQVRFGDLAKSMQAVGNTVNSKGEFEYALLEAIKNNQPTVLEVNTDPNRISVTSTIEELRSRF</sequence>
<dbReference type="RefSeq" id="WP_272434848.1">
    <property type="nucleotide sequence ID" value="NZ_JAMQKB010000001.1"/>
</dbReference>
<evidence type="ECO:0000259" key="5">
    <source>
        <dbReference type="Pfam" id="PF02775"/>
    </source>
</evidence>
<dbReference type="InterPro" id="IPR000399">
    <property type="entry name" value="TPP-bd_CS"/>
</dbReference>
<evidence type="ECO:0000256" key="3">
    <source>
        <dbReference type="RuleBase" id="RU362132"/>
    </source>
</evidence>
<dbReference type="FunFam" id="3.40.50.970:FF:000007">
    <property type="entry name" value="Acetolactate synthase"/>
    <property type="match status" value="1"/>
</dbReference>
<dbReference type="GO" id="GO:0009099">
    <property type="term" value="P:L-valine biosynthetic process"/>
    <property type="evidence" value="ECO:0007669"/>
    <property type="project" value="TreeGrafter"/>
</dbReference>
<dbReference type="GO" id="GO:0009097">
    <property type="term" value="P:isoleucine biosynthetic process"/>
    <property type="evidence" value="ECO:0007669"/>
    <property type="project" value="TreeGrafter"/>
</dbReference>
<evidence type="ECO:0000259" key="4">
    <source>
        <dbReference type="Pfam" id="PF00205"/>
    </source>
</evidence>
<dbReference type="Pfam" id="PF02776">
    <property type="entry name" value="TPP_enzyme_N"/>
    <property type="match status" value="1"/>
</dbReference>
<dbReference type="PANTHER" id="PTHR18968">
    <property type="entry name" value="THIAMINE PYROPHOSPHATE ENZYMES"/>
    <property type="match status" value="1"/>
</dbReference>
<name>A0A9X3WP05_9BACI</name>
<organism evidence="7 8">
    <name type="scientific">Terrihalobacillus insolitus</name>
    <dbReference type="NCBI Taxonomy" id="2950438"/>
    <lineage>
        <taxon>Bacteria</taxon>
        <taxon>Bacillati</taxon>
        <taxon>Bacillota</taxon>
        <taxon>Bacilli</taxon>
        <taxon>Bacillales</taxon>
        <taxon>Bacillaceae</taxon>
        <taxon>Terrihalobacillus</taxon>
    </lineage>
</organism>
<dbReference type="PROSITE" id="PS00187">
    <property type="entry name" value="TPP_ENZYMES"/>
    <property type="match status" value="1"/>
</dbReference>
<evidence type="ECO:0000313" key="7">
    <source>
        <dbReference type="EMBL" id="MDC3423185.1"/>
    </source>
</evidence>
<dbReference type="SUPFAM" id="SSF52518">
    <property type="entry name" value="Thiamin diphosphate-binding fold (THDP-binding)"/>
    <property type="match status" value="2"/>
</dbReference>
<keyword evidence="2 3" id="KW-0786">Thiamine pyrophosphate</keyword>
<dbReference type="NCBIfam" id="NF006052">
    <property type="entry name" value="PRK08199.1"/>
    <property type="match status" value="1"/>
</dbReference>
<dbReference type="InterPro" id="IPR029035">
    <property type="entry name" value="DHS-like_NAD/FAD-binding_dom"/>
</dbReference>
<gene>
    <name evidence="7" type="ORF">NC797_01515</name>
</gene>
<evidence type="ECO:0000259" key="6">
    <source>
        <dbReference type="Pfam" id="PF02776"/>
    </source>
</evidence>
<comment type="caution">
    <text evidence="7">The sequence shown here is derived from an EMBL/GenBank/DDBJ whole genome shotgun (WGS) entry which is preliminary data.</text>
</comment>
<dbReference type="GO" id="GO:0000287">
    <property type="term" value="F:magnesium ion binding"/>
    <property type="evidence" value="ECO:0007669"/>
    <property type="project" value="InterPro"/>
</dbReference>
<dbReference type="InterPro" id="IPR011766">
    <property type="entry name" value="TPP_enzyme_TPP-bd"/>
</dbReference>
<keyword evidence="8" id="KW-1185">Reference proteome</keyword>
<dbReference type="EMBL" id="JAMQKB010000001">
    <property type="protein sequence ID" value="MDC3423185.1"/>
    <property type="molecule type" value="Genomic_DNA"/>
</dbReference>
<dbReference type="SUPFAM" id="SSF52467">
    <property type="entry name" value="DHS-like NAD/FAD-binding domain"/>
    <property type="match status" value="1"/>
</dbReference>
<dbReference type="InterPro" id="IPR012000">
    <property type="entry name" value="Thiamin_PyroP_enz_cen_dom"/>
</dbReference>
<dbReference type="InterPro" id="IPR045229">
    <property type="entry name" value="TPP_enz"/>
</dbReference>
<dbReference type="InterPro" id="IPR029061">
    <property type="entry name" value="THDP-binding"/>
</dbReference>
<dbReference type="Pfam" id="PF00205">
    <property type="entry name" value="TPP_enzyme_M"/>
    <property type="match status" value="1"/>
</dbReference>
<evidence type="ECO:0000256" key="2">
    <source>
        <dbReference type="ARBA" id="ARBA00023052"/>
    </source>
</evidence>
<dbReference type="GO" id="GO:0005948">
    <property type="term" value="C:acetolactate synthase complex"/>
    <property type="evidence" value="ECO:0007669"/>
    <property type="project" value="TreeGrafter"/>
</dbReference>
<dbReference type="GO" id="GO:0030976">
    <property type="term" value="F:thiamine pyrophosphate binding"/>
    <property type="evidence" value="ECO:0007669"/>
    <property type="project" value="InterPro"/>
</dbReference>